<dbReference type="Proteomes" id="UP001628156">
    <property type="component" value="Unassembled WGS sequence"/>
</dbReference>
<dbReference type="InterPro" id="IPR036964">
    <property type="entry name" value="RASGEF_cat_dom_sf"/>
</dbReference>
<dbReference type="PANTHER" id="PTHR23113">
    <property type="entry name" value="GUANINE NUCLEOTIDE EXCHANGE FACTOR"/>
    <property type="match status" value="1"/>
</dbReference>
<evidence type="ECO:0000313" key="4">
    <source>
        <dbReference type="EMBL" id="GAB1222597.1"/>
    </source>
</evidence>
<reference evidence="4 5" key="1">
    <citation type="journal article" date="2019" name="PLoS Negl. Trop. Dis.">
        <title>Whole genome sequencing of Entamoeba nuttalli reveals mammalian host-related molecular signatures and a novel octapeptide-repeat surface protein.</title>
        <authorList>
            <person name="Tanaka M."/>
            <person name="Makiuchi T."/>
            <person name="Komiyama T."/>
            <person name="Shiina T."/>
            <person name="Osaki K."/>
            <person name="Tachibana H."/>
        </authorList>
    </citation>
    <scope>NUCLEOTIDE SEQUENCE [LARGE SCALE GENOMIC DNA]</scope>
    <source>
        <strain evidence="4 5">P19-061405</strain>
    </source>
</reference>
<accession>A0ABQ0DIC4</accession>
<evidence type="ECO:0000256" key="2">
    <source>
        <dbReference type="PROSITE-ProRule" id="PRU00168"/>
    </source>
</evidence>
<dbReference type="PANTHER" id="PTHR23113:SF99">
    <property type="entry name" value="RASGEF DOMAIN-CONTAINING PROTEIN"/>
    <property type="match status" value="1"/>
</dbReference>
<dbReference type="Gene3D" id="1.10.840.10">
    <property type="entry name" value="Ras guanine-nucleotide exchange factors catalytic domain"/>
    <property type="match status" value="1"/>
</dbReference>
<comment type="caution">
    <text evidence="4">The sequence shown here is derived from an EMBL/GenBank/DDBJ whole genome shotgun (WGS) entry which is preliminary data.</text>
</comment>
<gene>
    <name evidence="4" type="ORF">ENUP19_0118G0038</name>
</gene>
<dbReference type="Pfam" id="PF00617">
    <property type="entry name" value="RasGEF"/>
    <property type="match status" value="1"/>
</dbReference>
<dbReference type="EMBL" id="BAAFRS010000118">
    <property type="protein sequence ID" value="GAB1222597.1"/>
    <property type="molecule type" value="Genomic_DNA"/>
</dbReference>
<feature type="domain" description="Ras-GEF" evidence="3">
    <location>
        <begin position="387"/>
        <end position="589"/>
    </location>
</feature>
<dbReference type="SMART" id="SM00147">
    <property type="entry name" value="RasGEF"/>
    <property type="match status" value="1"/>
</dbReference>
<dbReference type="InterPro" id="IPR023578">
    <property type="entry name" value="Ras_GEF_dom_sf"/>
</dbReference>
<dbReference type="PROSITE" id="PS50009">
    <property type="entry name" value="RASGEF_CAT"/>
    <property type="match status" value="1"/>
</dbReference>
<keyword evidence="1 2" id="KW-0344">Guanine-nucleotide releasing factor</keyword>
<name>A0ABQ0DIC4_9EUKA</name>
<dbReference type="InterPro" id="IPR008937">
    <property type="entry name" value="Ras-like_GEF"/>
</dbReference>
<sequence length="589" mass="68946">MDLEEVPKHPVIVRPKVNDISRTIQQVSSNISINSIVGTTAQIGTSFLSLFKLVQQPIDEETVKSLYLSSSYCYSSFWEEKKHKVTSEIALVMILKGSNSIGLRFVLNENCIPSLINEEQTIISLRIFIWTMEKTHRECLLKWIQMIDRLEEGEIKEMTLNQLFICFCCEKEKEKIQSLYQALKDSITVFEPEAGDPLFYDDEESEQSLLMAASVQTMFQFVFNNTLIESNFIEHFAIFSIFIIDPLLFIEYLEKITCNLEDEISSNQLSLLEQNLYSRRLYSLFRGWLEMHAEYFSRERPFLLEKIKRSKTIKYEGFNEQERVVINALIGRARSRSPLMSPSLHEINEGKLNMPYKSIKEIKEMFEEYKNYKHSNRTVKHVINDKIRLQFAQQLTLFDQAKLRSIKLYEIITKKEHCYSIDSYSKFISKLGDLVSSIITSNSLERIKNEKFFIRLTLTLVKLGNFNVASTIFSSLHVAINDVDFNKLSKELQNDLVKLRSLFSLTSNYKRYREVYNKSNYPKLPILFVWMGDLFHTNELPVMFDEEKKLVNVKKIRSLGRIILSIRDAQTISFHFSPLPTVQSWLMKL</sequence>
<keyword evidence="5" id="KW-1185">Reference proteome</keyword>
<proteinExistence type="predicted"/>
<organism evidence="4 5">
    <name type="scientific">Entamoeba nuttalli</name>
    <dbReference type="NCBI Taxonomy" id="412467"/>
    <lineage>
        <taxon>Eukaryota</taxon>
        <taxon>Amoebozoa</taxon>
        <taxon>Evosea</taxon>
        <taxon>Archamoebae</taxon>
        <taxon>Mastigamoebida</taxon>
        <taxon>Entamoebidae</taxon>
        <taxon>Entamoeba</taxon>
    </lineage>
</organism>
<dbReference type="SUPFAM" id="SSF48366">
    <property type="entry name" value="Ras GEF"/>
    <property type="match status" value="1"/>
</dbReference>
<evidence type="ECO:0000256" key="1">
    <source>
        <dbReference type="ARBA" id="ARBA00022658"/>
    </source>
</evidence>
<evidence type="ECO:0000313" key="5">
    <source>
        <dbReference type="Proteomes" id="UP001628156"/>
    </source>
</evidence>
<dbReference type="InterPro" id="IPR001895">
    <property type="entry name" value="RASGEF_cat_dom"/>
</dbReference>
<evidence type="ECO:0000259" key="3">
    <source>
        <dbReference type="PROSITE" id="PS50009"/>
    </source>
</evidence>
<protein>
    <recommendedName>
        <fullName evidence="3">Ras-GEF domain-containing protein</fullName>
    </recommendedName>
</protein>